<gene>
    <name evidence="1" type="ORF">ANE_LOCUS8457</name>
</gene>
<dbReference type="Proteomes" id="UP000489600">
    <property type="component" value="Unassembled WGS sequence"/>
</dbReference>
<proteinExistence type="predicted"/>
<evidence type="ECO:0000313" key="1">
    <source>
        <dbReference type="EMBL" id="VVA98012.1"/>
    </source>
</evidence>
<sequence length="64" mass="6872">MASVSGSGSVSLVLNHSAFIGSGVEHRAVFLEPWSSSPQFGAIMVEAETRTSSDNRIARHSRIR</sequence>
<name>A0A565B914_9BRAS</name>
<keyword evidence="2" id="KW-1185">Reference proteome</keyword>
<evidence type="ECO:0000313" key="2">
    <source>
        <dbReference type="Proteomes" id="UP000489600"/>
    </source>
</evidence>
<dbReference type="EMBL" id="CABITT030000003">
    <property type="protein sequence ID" value="VVA98012.1"/>
    <property type="molecule type" value="Genomic_DNA"/>
</dbReference>
<dbReference type="AlphaFoldDB" id="A0A565B914"/>
<protein>
    <submittedName>
        <fullName evidence="1">Uncharacterized protein</fullName>
    </submittedName>
</protein>
<comment type="caution">
    <text evidence="1">The sequence shown here is derived from an EMBL/GenBank/DDBJ whole genome shotgun (WGS) entry which is preliminary data.</text>
</comment>
<reference evidence="1" key="1">
    <citation type="submission" date="2019-07" db="EMBL/GenBank/DDBJ databases">
        <authorList>
            <person name="Dittberner H."/>
        </authorList>
    </citation>
    <scope>NUCLEOTIDE SEQUENCE [LARGE SCALE GENOMIC DNA]</scope>
</reference>
<accession>A0A565B914</accession>
<organism evidence="1 2">
    <name type="scientific">Arabis nemorensis</name>
    <dbReference type="NCBI Taxonomy" id="586526"/>
    <lineage>
        <taxon>Eukaryota</taxon>
        <taxon>Viridiplantae</taxon>
        <taxon>Streptophyta</taxon>
        <taxon>Embryophyta</taxon>
        <taxon>Tracheophyta</taxon>
        <taxon>Spermatophyta</taxon>
        <taxon>Magnoliopsida</taxon>
        <taxon>eudicotyledons</taxon>
        <taxon>Gunneridae</taxon>
        <taxon>Pentapetalae</taxon>
        <taxon>rosids</taxon>
        <taxon>malvids</taxon>
        <taxon>Brassicales</taxon>
        <taxon>Brassicaceae</taxon>
        <taxon>Arabideae</taxon>
        <taxon>Arabis</taxon>
    </lineage>
</organism>